<keyword evidence="2" id="KW-1185">Reference proteome</keyword>
<sequence>MPHSGKSTDRQILRVACPTNSRDFLATTAKTTIESATYLCPMLDAKLTSFISEHVILDESHASQNIVLRVGDHSMVNPSVRVCTQSAANSSGNSDEPAVLEIGDYTIVSDGCNFELTPNSRVRIGNYTQIDPGVRVEPGVTIGDFCVLGARCVIARGTRIGNNCKITAGAKIGVSVVIPPGSVAVGDAGEIRQAMEDMSDEQRTREMKMHVDFLMRIMPAYNKPRQDRK</sequence>
<comment type="caution">
    <text evidence="1">The sequence shown here is derived from an EMBL/GenBank/DDBJ whole genome shotgun (WGS) entry which is preliminary data.</text>
</comment>
<dbReference type="EMBL" id="MU970063">
    <property type="protein sequence ID" value="KAK9323265.1"/>
    <property type="molecule type" value="Genomic_DNA"/>
</dbReference>
<reference evidence="2" key="1">
    <citation type="journal article" date="2024" name="Front. Bioeng. Biotechnol.">
        <title>Genome-scale model development and genomic sequencing of the oleaginous clade Lipomyces.</title>
        <authorList>
            <person name="Czajka J.J."/>
            <person name="Han Y."/>
            <person name="Kim J."/>
            <person name="Mondo S.J."/>
            <person name="Hofstad B.A."/>
            <person name="Robles A."/>
            <person name="Haridas S."/>
            <person name="Riley R."/>
            <person name="LaButti K."/>
            <person name="Pangilinan J."/>
            <person name="Andreopoulos W."/>
            <person name="Lipzen A."/>
            <person name="Yan J."/>
            <person name="Wang M."/>
            <person name="Ng V."/>
            <person name="Grigoriev I.V."/>
            <person name="Spatafora J.W."/>
            <person name="Magnuson J.K."/>
            <person name="Baker S.E."/>
            <person name="Pomraning K.R."/>
        </authorList>
    </citation>
    <scope>NUCLEOTIDE SEQUENCE [LARGE SCALE GENOMIC DNA]</scope>
    <source>
        <strain evidence="2">CBS 10300</strain>
    </source>
</reference>
<evidence type="ECO:0000313" key="2">
    <source>
        <dbReference type="Proteomes" id="UP001489719"/>
    </source>
</evidence>
<accession>A0ACC3TRF2</accession>
<protein>
    <submittedName>
        <fullName evidence="1">Trimeric LpxA-like protein</fullName>
    </submittedName>
</protein>
<dbReference type="Proteomes" id="UP001489719">
    <property type="component" value="Unassembled WGS sequence"/>
</dbReference>
<evidence type="ECO:0000313" key="1">
    <source>
        <dbReference type="EMBL" id="KAK9323265.1"/>
    </source>
</evidence>
<organism evidence="1 2">
    <name type="scientific">Lipomyces orientalis</name>
    <dbReference type="NCBI Taxonomy" id="1233043"/>
    <lineage>
        <taxon>Eukaryota</taxon>
        <taxon>Fungi</taxon>
        <taxon>Dikarya</taxon>
        <taxon>Ascomycota</taxon>
        <taxon>Saccharomycotina</taxon>
        <taxon>Lipomycetes</taxon>
        <taxon>Lipomycetales</taxon>
        <taxon>Lipomycetaceae</taxon>
        <taxon>Lipomyces</taxon>
    </lineage>
</organism>
<gene>
    <name evidence="1" type="ORF">V1517DRAFT_320735</name>
</gene>
<name>A0ACC3TRF2_9ASCO</name>
<proteinExistence type="predicted"/>